<evidence type="ECO:0000256" key="1">
    <source>
        <dbReference type="SAM" id="MobiDB-lite"/>
    </source>
</evidence>
<evidence type="ECO:0000313" key="2">
    <source>
        <dbReference type="EMBL" id="VTJ57432.1"/>
    </source>
</evidence>
<feature type="region of interest" description="Disordered" evidence="1">
    <location>
        <begin position="1"/>
        <end position="30"/>
    </location>
</feature>
<sequence>MGEGRAQGGGARHSLLGGQATLSPHSSAPTGILTPPVPGLAVGKWALGVESSPSARVLTRPACALATPRSGACWPVPWGDLHQVARSVVNVYRSCWACKAPHPVMCPVAPLEGPQERRALEEGVGTSLFLPRTTPVGPLPEVPGRPWPAPPTCYFLASTFSPGTLATRRGVGTAATTPGCRVSVLEGTKAAEVPSSEGPTQLLYVGPTIPRPLWALGSETKQTSAPLTPSSMAWAPSWELAFLPTALHPQCPIGGKWGQEWGIVGPSWRPSTHHPGEGPGGPGAQGFPSLAEGPHWGSFLLGSGSSGEAEPSLPCEAGVGEIVHASVRRVCACA</sequence>
<organism evidence="2 3">
    <name type="scientific">Marmota monax</name>
    <name type="common">Woodchuck</name>
    <dbReference type="NCBI Taxonomy" id="9995"/>
    <lineage>
        <taxon>Eukaryota</taxon>
        <taxon>Metazoa</taxon>
        <taxon>Chordata</taxon>
        <taxon>Craniata</taxon>
        <taxon>Vertebrata</taxon>
        <taxon>Euteleostomi</taxon>
        <taxon>Mammalia</taxon>
        <taxon>Eutheria</taxon>
        <taxon>Euarchontoglires</taxon>
        <taxon>Glires</taxon>
        <taxon>Rodentia</taxon>
        <taxon>Sciuromorpha</taxon>
        <taxon>Sciuridae</taxon>
        <taxon>Xerinae</taxon>
        <taxon>Marmotini</taxon>
        <taxon>Marmota</taxon>
    </lineage>
</organism>
<feature type="region of interest" description="Disordered" evidence="1">
    <location>
        <begin position="265"/>
        <end position="289"/>
    </location>
</feature>
<evidence type="ECO:0000313" key="3">
    <source>
        <dbReference type="Proteomes" id="UP000335636"/>
    </source>
</evidence>
<comment type="caution">
    <text evidence="2">The sequence shown here is derived from an EMBL/GenBank/DDBJ whole genome shotgun (WGS) entry which is preliminary data.</text>
</comment>
<name>A0A5E4ALT0_MARMO</name>
<proteinExistence type="predicted"/>
<dbReference type="AlphaFoldDB" id="A0A5E4ALT0"/>
<feature type="compositionally biased region" description="Gly residues" evidence="1">
    <location>
        <begin position="1"/>
        <end position="11"/>
    </location>
</feature>
<accession>A0A5E4ALT0</accession>
<protein>
    <submittedName>
        <fullName evidence="2">Uncharacterized protein</fullName>
    </submittedName>
</protein>
<gene>
    <name evidence="2" type="ORF">MONAX_5E006103</name>
</gene>
<dbReference type="EMBL" id="CABDUW010000080">
    <property type="protein sequence ID" value="VTJ57432.1"/>
    <property type="molecule type" value="Genomic_DNA"/>
</dbReference>
<reference evidence="2" key="1">
    <citation type="submission" date="2019-04" db="EMBL/GenBank/DDBJ databases">
        <authorList>
            <person name="Alioto T."/>
            <person name="Alioto T."/>
        </authorList>
    </citation>
    <scope>NUCLEOTIDE SEQUENCE [LARGE SCALE GENOMIC DNA]</scope>
</reference>
<keyword evidence="3" id="KW-1185">Reference proteome</keyword>
<feature type="compositionally biased region" description="Polar residues" evidence="1">
    <location>
        <begin position="20"/>
        <end position="29"/>
    </location>
</feature>
<dbReference type="Proteomes" id="UP000335636">
    <property type="component" value="Unassembled WGS sequence"/>
</dbReference>